<reference evidence="21" key="1">
    <citation type="submission" date="2016-09" db="EMBL/GenBank/DDBJ databases">
        <authorList>
            <person name="Varghese N."/>
            <person name="Submissions S."/>
        </authorList>
    </citation>
    <scope>NUCLEOTIDE SEQUENCE [LARGE SCALE GENOMIC DNA]</scope>
    <source>
        <strain evidence="21">JS23</strain>
    </source>
</reference>
<dbReference type="PROSITE" id="PS52016">
    <property type="entry name" value="TONB_DEPENDENT_REC_3"/>
    <property type="match status" value="1"/>
</dbReference>
<dbReference type="InterPro" id="IPR037066">
    <property type="entry name" value="Plug_dom_sf"/>
</dbReference>
<keyword evidence="13 14" id="KW-0998">Cell outer membrane</keyword>
<dbReference type="InterPro" id="IPR012910">
    <property type="entry name" value="Plug_dom"/>
</dbReference>
<dbReference type="GO" id="GO:0015344">
    <property type="term" value="F:siderophore uptake transmembrane transporter activity"/>
    <property type="evidence" value="ECO:0007669"/>
    <property type="project" value="TreeGrafter"/>
</dbReference>
<accession>A0A1H2PMG1</accession>
<keyword evidence="11 14" id="KW-0472">Membrane</keyword>
<keyword evidence="21" id="KW-1185">Reference proteome</keyword>
<comment type="subcellular location">
    <subcellularLocation>
        <location evidence="1 14">Cell outer membrane</location>
        <topology evidence="1 14">Multi-pass membrane protein</topology>
    </subcellularLocation>
</comment>
<feature type="signal peptide" evidence="17">
    <location>
        <begin position="1"/>
        <end position="40"/>
    </location>
</feature>
<sequence>MMTTRRSRPLRRSTLSLAVRHALFLSAVPLAAGFAAPAFAQSSDAGNPAVDASALPTVTATAPAAPSDTPPPYPGGQVASGARLGIFGNQRLIDVPFSVTSYTAQAIEDQQARTLADVLDDDPAVRSAFGYGNFSQTFVIRGFPLNGDDIGLNGLFGLAPRQLVNVDAVERVQVFKGASAFVNGVTPSGSGIGGSIDLELKRATDKPITRITVEGTASGEIGAHADVGRRFGSEGQFGIRVNTSAMGGETAIDGEHRRSRDTSVALDYRGDKLRVSADFIYQRQRITDGRSVVYVTGAALPTVPSATYNYAQNWVYSELEDTVGMLRAEYDFAPNWTVYAAGGAHHTNEHGDYSSPSYNSTTGLTTASRLGVPYKSDSLAGELGVRGRFATGPVTHMVNAAGSITRVESGAAYDLSYPSFATSLYNTPQVARPAAAYVGGDFADPNTTSRVLIRSLAVSDTLGFLNDRILFTAGLRRQEINVNGYSYTGTQNAAYNDGITTPIFGVVFKPLDNVAIYANRSEGLAQGGTAPTGSINVGQALPPYRSKQVEAGVKYDAKTYGATLAFFQIKQPSAYTDPTTLVYGTNGTQRHRGVELSVFGEPVRGVRLLGGASYIDAKQQETANGATDGNSPIGVPNWLFNLRAEWDVPQLSGLTLSARMIHTGRQYLNATNTIELSSWNRFDLGARYRTRIANHETTFRATVFNVANKAYWASSLGGYLSQGAPRTLMLSLTTDF</sequence>
<dbReference type="SUPFAM" id="SSF56935">
    <property type="entry name" value="Porins"/>
    <property type="match status" value="1"/>
</dbReference>
<dbReference type="GO" id="GO:0038023">
    <property type="term" value="F:signaling receptor activity"/>
    <property type="evidence" value="ECO:0007669"/>
    <property type="project" value="InterPro"/>
</dbReference>
<evidence type="ECO:0000256" key="10">
    <source>
        <dbReference type="ARBA" id="ARBA00023077"/>
    </source>
</evidence>
<evidence type="ECO:0000256" key="12">
    <source>
        <dbReference type="ARBA" id="ARBA00023170"/>
    </source>
</evidence>
<organism evidence="20 21">
    <name type="scientific">Chitinasiproducens palmae</name>
    <dbReference type="NCBI Taxonomy" id="1770053"/>
    <lineage>
        <taxon>Bacteria</taxon>
        <taxon>Pseudomonadati</taxon>
        <taxon>Pseudomonadota</taxon>
        <taxon>Betaproteobacteria</taxon>
        <taxon>Burkholderiales</taxon>
        <taxon>Burkholderiaceae</taxon>
        <taxon>Chitinasiproducens</taxon>
    </lineage>
</organism>
<dbReference type="PROSITE" id="PS01156">
    <property type="entry name" value="TONB_DEPENDENT_REC_2"/>
    <property type="match status" value="1"/>
</dbReference>
<evidence type="ECO:0000256" key="11">
    <source>
        <dbReference type="ARBA" id="ARBA00023136"/>
    </source>
</evidence>
<dbReference type="AlphaFoldDB" id="A0A1H2PMG1"/>
<evidence type="ECO:0000256" key="3">
    <source>
        <dbReference type="ARBA" id="ARBA00022448"/>
    </source>
</evidence>
<evidence type="ECO:0000256" key="13">
    <source>
        <dbReference type="ARBA" id="ARBA00023237"/>
    </source>
</evidence>
<dbReference type="Proteomes" id="UP000243719">
    <property type="component" value="Unassembled WGS sequence"/>
</dbReference>
<dbReference type="GO" id="GO:0015891">
    <property type="term" value="P:siderophore transport"/>
    <property type="evidence" value="ECO:0007669"/>
    <property type="project" value="InterPro"/>
</dbReference>
<dbReference type="PANTHER" id="PTHR32552">
    <property type="entry name" value="FERRICHROME IRON RECEPTOR-RELATED"/>
    <property type="match status" value="1"/>
</dbReference>
<protein>
    <submittedName>
        <fullName evidence="20">Iron complex outermembrane recepter protein</fullName>
    </submittedName>
</protein>
<keyword evidence="3 14" id="KW-0813">Transport</keyword>
<evidence type="ECO:0000256" key="14">
    <source>
        <dbReference type="PROSITE-ProRule" id="PRU01360"/>
    </source>
</evidence>
<dbReference type="STRING" id="1770053.SAMN05216551_103293"/>
<dbReference type="PANTHER" id="PTHR32552:SF82">
    <property type="entry name" value="FCUA PROTEIN"/>
    <property type="match status" value="1"/>
</dbReference>
<keyword evidence="8" id="KW-0408">Iron</keyword>
<dbReference type="RefSeq" id="WP_091906510.1">
    <property type="nucleotide sequence ID" value="NZ_FNLO01000003.1"/>
</dbReference>
<evidence type="ECO:0000256" key="8">
    <source>
        <dbReference type="ARBA" id="ARBA00023004"/>
    </source>
</evidence>
<feature type="domain" description="TonB-dependent receptor-like beta-barrel" evidence="18">
    <location>
        <begin position="271"/>
        <end position="706"/>
    </location>
</feature>
<gene>
    <name evidence="20" type="ORF">SAMN05216551_103293</name>
</gene>
<evidence type="ECO:0000256" key="4">
    <source>
        <dbReference type="ARBA" id="ARBA00022452"/>
    </source>
</evidence>
<dbReference type="Gene3D" id="2.170.130.10">
    <property type="entry name" value="TonB-dependent receptor, plug domain"/>
    <property type="match status" value="1"/>
</dbReference>
<evidence type="ECO:0000259" key="19">
    <source>
        <dbReference type="Pfam" id="PF07715"/>
    </source>
</evidence>
<dbReference type="InterPro" id="IPR000531">
    <property type="entry name" value="Beta-barrel_TonB"/>
</dbReference>
<dbReference type="InterPro" id="IPR039426">
    <property type="entry name" value="TonB-dep_rcpt-like"/>
</dbReference>
<comment type="similarity">
    <text evidence="2 14 16">Belongs to the TonB-dependent receptor family.</text>
</comment>
<feature type="chain" id="PRO_5017317318" evidence="17">
    <location>
        <begin position="41"/>
        <end position="736"/>
    </location>
</feature>
<keyword evidence="7 17" id="KW-0732">Signal</keyword>
<dbReference type="GO" id="GO:0009279">
    <property type="term" value="C:cell outer membrane"/>
    <property type="evidence" value="ECO:0007669"/>
    <property type="project" value="UniProtKB-SubCell"/>
</dbReference>
<evidence type="ECO:0000256" key="9">
    <source>
        <dbReference type="ARBA" id="ARBA00023065"/>
    </source>
</evidence>
<dbReference type="EMBL" id="FNLO01000003">
    <property type="protein sequence ID" value="SDV47780.1"/>
    <property type="molecule type" value="Genomic_DNA"/>
</dbReference>
<evidence type="ECO:0000256" key="2">
    <source>
        <dbReference type="ARBA" id="ARBA00009810"/>
    </source>
</evidence>
<evidence type="ECO:0000256" key="17">
    <source>
        <dbReference type="SAM" id="SignalP"/>
    </source>
</evidence>
<keyword evidence="4 14" id="KW-1134">Transmembrane beta strand</keyword>
<dbReference type="Gene3D" id="2.40.170.20">
    <property type="entry name" value="TonB-dependent receptor, beta-barrel domain"/>
    <property type="match status" value="1"/>
</dbReference>
<keyword evidence="10 16" id="KW-0798">TonB box</keyword>
<evidence type="ECO:0000256" key="1">
    <source>
        <dbReference type="ARBA" id="ARBA00004571"/>
    </source>
</evidence>
<dbReference type="InterPro" id="IPR036942">
    <property type="entry name" value="Beta-barrel_TonB_sf"/>
</dbReference>
<dbReference type="CDD" id="cd01347">
    <property type="entry name" value="ligand_gated_channel"/>
    <property type="match status" value="1"/>
</dbReference>
<feature type="short sequence motif" description="TonB C-terminal box" evidence="15">
    <location>
        <begin position="719"/>
        <end position="736"/>
    </location>
</feature>
<evidence type="ECO:0000256" key="7">
    <source>
        <dbReference type="ARBA" id="ARBA00022729"/>
    </source>
</evidence>
<keyword evidence="6 14" id="KW-0812">Transmembrane</keyword>
<keyword evidence="12" id="KW-0675">Receptor</keyword>
<evidence type="ECO:0000256" key="6">
    <source>
        <dbReference type="ARBA" id="ARBA00022692"/>
    </source>
</evidence>
<keyword evidence="5" id="KW-0410">Iron transport</keyword>
<dbReference type="OrthoDB" id="8732650at2"/>
<evidence type="ECO:0000256" key="5">
    <source>
        <dbReference type="ARBA" id="ARBA00022496"/>
    </source>
</evidence>
<feature type="domain" description="TonB-dependent receptor plug" evidence="19">
    <location>
        <begin position="92"/>
        <end position="185"/>
    </location>
</feature>
<evidence type="ECO:0000313" key="20">
    <source>
        <dbReference type="EMBL" id="SDV47780.1"/>
    </source>
</evidence>
<name>A0A1H2PMG1_9BURK</name>
<dbReference type="Pfam" id="PF07715">
    <property type="entry name" value="Plug"/>
    <property type="match status" value="1"/>
</dbReference>
<proteinExistence type="inferred from homology"/>
<evidence type="ECO:0000256" key="16">
    <source>
        <dbReference type="RuleBase" id="RU003357"/>
    </source>
</evidence>
<dbReference type="InterPro" id="IPR010917">
    <property type="entry name" value="TonB_rcpt_CS"/>
</dbReference>
<evidence type="ECO:0000313" key="21">
    <source>
        <dbReference type="Proteomes" id="UP000243719"/>
    </source>
</evidence>
<keyword evidence="9" id="KW-0406">Ion transport</keyword>
<evidence type="ECO:0000259" key="18">
    <source>
        <dbReference type="Pfam" id="PF00593"/>
    </source>
</evidence>
<dbReference type="Pfam" id="PF00593">
    <property type="entry name" value="TonB_dep_Rec_b-barrel"/>
    <property type="match status" value="1"/>
</dbReference>
<dbReference type="NCBIfam" id="TIGR01783">
    <property type="entry name" value="TonB-siderophor"/>
    <property type="match status" value="1"/>
</dbReference>
<evidence type="ECO:0000256" key="15">
    <source>
        <dbReference type="PROSITE-ProRule" id="PRU10144"/>
    </source>
</evidence>
<dbReference type="InterPro" id="IPR010105">
    <property type="entry name" value="TonB_sidphr_rcpt"/>
</dbReference>